<reference evidence="2 3" key="1">
    <citation type="submission" date="2019-02" db="EMBL/GenBank/DDBJ databases">
        <title>Genomic Encyclopedia of Type Strains, Phase IV (KMG-IV): sequencing the most valuable type-strain genomes for metagenomic binning, comparative biology and taxonomic classification.</title>
        <authorList>
            <person name="Goeker M."/>
        </authorList>
    </citation>
    <scope>NUCLEOTIDE SEQUENCE [LARGE SCALE GENOMIC DNA]</scope>
    <source>
        <strain evidence="2 3">DSM 45622</strain>
    </source>
</reference>
<keyword evidence="1" id="KW-0472">Membrane</keyword>
<keyword evidence="1" id="KW-1133">Transmembrane helix</keyword>
<feature type="transmembrane region" description="Helical" evidence="1">
    <location>
        <begin position="14"/>
        <end position="32"/>
    </location>
</feature>
<dbReference type="AlphaFoldDB" id="A0A4Q7NQJ7"/>
<name>A0A4Q7NQJ7_9ACTN</name>
<keyword evidence="3" id="KW-1185">Reference proteome</keyword>
<evidence type="ECO:0000256" key="1">
    <source>
        <dbReference type="SAM" id="Phobius"/>
    </source>
</evidence>
<evidence type="ECO:0000313" key="3">
    <source>
        <dbReference type="Proteomes" id="UP000293638"/>
    </source>
</evidence>
<feature type="transmembrane region" description="Helical" evidence="1">
    <location>
        <begin position="75"/>
        <end position="91"/>
    </location>
</feature>
<sequence length="114" mass="12037">MLQQTQHHMGFMDWVYLLLWGVEVVIVLVAAVDSLRWKPGAYAAAGKLTKQKWVAILGIALLFVLLAGWSGASSLIGIAAVVAGAVYLADVRPAVKGMSGRGGGGTRMGPYGPW</sequence>
<organism evidence="2 3">
    <name type="scientific">Motilibacter rhizosphaerae</name>
    <dbReference type="NCBI Taxonomy" id="598652"/>
    <lineage>
        <taxon>Bacteria</taxon>
        <taxon>Bacillati</taxon>
        <taxon>Actinomycetota</taxon>
        <taxon>Actinomycetes</taxon>
        <taxon>Motilibacterales</taxon>
        <taxon>Motilibacteraceae</taxon>
        <taxon>Motilibacter</taxon>
    </lineage>
</organism>
<dbReference type="InterPro" id="IPR019662">
    <property type="entry name" value="DUF2516"/>
</dbReference>
<keyword evidence="1" id="KW-0812">Transmembrane</keyword>
<evidence type="ECO:0000313" key="2">
    <source>
        <dbReference type="EMBL" id="RZS87615.1"/>
    </source>
</evidence>
<dbReference type="Pfam" id="PF10724">
    <property type="entry name" value="DUF2516"/>
    <property type="match status" value="1"/>
</dbReference>
<proteinExistence type="predicted"/>
<dbReference type="EMBL" id="SGXD01000003">
    <property type="protein sequence ID" value="RZS87615.1"/>
    <property type="molecule type" value="Genomic_DNA"/>
</dbReference>
<dbReference type="Proteomes" id="UP000293638">
    <property type="component" value="Unassembled WGS sequence"/>
</dbReference>
<dbReference type="RefSeq" id="WP_231116416.1">
    <property type="nucleotide sequence ID" value="NZ_SGXD01000003.1"/>
</dbReference>
<gene>
    <name evidence="2" type="ORF">EV189_3049</name>
</gene>
<accession>A0A4Q7NQJ7</accession>
<comment type="caution">
    <text evidence="2">The sequence shown here is derived from an EMBL/GenBank/DDBJ whole genome shotgun (WGS) entry which is preliminary data.</text>
</comment>
<protein>
    <submittedName>
        <fullName evidence="2">Uncharacterized protein DUF2516</fullName>
    </submittedName>
</protein>